<dbReference type="EMBL" id="CAJVQC010042237">
    <property type="protein sequence ID" value="CAG8774836.1"/>
    <property type="molecule type" value="Genomic_DNA"/>
</dbReference>
<gene>
    <name evidence="1" type="ORF">RPERSI_LOCUS16845</name>
</gene>
<accession>A0ACA9R3M5</accession>
<name>A0ACA9R3M5_9GLOM</name>
<evidence type="ECO:0000313" key="2">
    <source>
        <dbReference type="Proteomes" id="UP000789920"/>
    </source>
</evidence>
<organism evidence="1 2">
    <name type="scientific">Racocetra persica</name>
    <dbReference type="NCBI Taxonomy" id="160502"/>
    <lineage>
        <taxon>Eukaryota</taxon>
        <taxon>Fungi</taxon>
        <taxon>Fungi incertae sedis</taxon>
        <taxon>Mucoromycota</taxon>
        <taxon>Glomeromycotina</taxon>
        <taxon>Glomeromycetes</taxon>
        <taxon>Diversisporales</taxon>
        <taxon>Gigasporaceae</taxon>
        <taxon>Racocetra</taxon>
    </lineage>
</organism>
<protein>
    <submittedName>
        <fullName evidence="1">29063_t:CDS:1</fullName>
    </submittedName>
</protein>
<comment type="caution">
    <text evidence="1">The sequence shown here is derived from an EMBL/GenBank/DDBJ whole genome shotgun (WGS) entry which is preliminary data.</text>
</comment>
<proteinExistence type="predicted"/>
<keyword evidence="2" id="KW-1185">Reference proteome</keyword>
<sequence>MHIGFGSLTVVETGQRNFSRVRLSNHRIFNKNNWITFLNMTNHSLGQFRALRIESIIWAITDISEICMLVETSIARISDSDYAKYLGFSLFNESTDLRTVQFGYLRILELQTNNTA</sequence>
<reference evidence="1" key="1">
    <citation type="submission" date="2021-06" db="EMBL/GenBank/DDBJ databases">
        <authorList>
            <person name="Kallberg Y."/>
            <person name="Tangrot J."/>
            <person name="Rosling A."/>
        </authorList>
    </citation>
    <scope>NUCLEOTIDE SEQUENCE</scope>
    <source>
        <strain evidence="1">MA461A</strain>
    </source>
</reference>
<dbReference type="Proteomes" id="UP000789920">
    <property type="component" value="Unassembled WGS sequence"/>
</dbReference>
<evidence type="ECO:0000313" key="1">
    <source>
        <dbReference type="EMBL" id="CAG8774836.1"/>
    </source>
</evidence>